<name>A0A2N7TXV4_9GAMM</name>
<dbReference type="GO" id="GO:0046983">
    <property type="term" value="F:protein dimerization activity"/>
    <property type="evidence" value="ECO:0007669"/>
    <property type="project" value="InterPro"/>
</dbReference>
<keyword evidence="11" id="KW-1185">Reference proteome</keyword>
<evidence type="ECO:0000259" key="9">
    <source>
        <dbReference type="SMART" id="SM00387"/>
    </source>
</evidence>
<dbReference type="Gene3D" id="3.30.565.10">
    <property type="entry name" value="Histidine kinase-like ATPase, C-terminal domain"/>
    <property type="match status" value="1"/>
</dbReference>
<dbReference type="InterPro" id="IPR036890">
    <property type="entry name" value="HATPase_C_sf"/>
</dbReference>
<dbReference type="AlphaFoldDB" id="A0A2N7TXV4"/>
<comment type="caution">
    <text evidence="10">The sequence shown here is derived from an EMBL/GenBank/DDBJ whole genome shotgun (WGS) entry which is preliminary data.</text>
</comment>
<keyword evidence="3" id="KW-0597">Phosphoprotein</keyword>
<dbReference type="InterPro" id="IPR011712">
    <property type="entry name" value="Sig_transdc_His_kin_sub3_dim/P"/>
</dbReference>
<dbReference type="InterPro" id="IPR003594">
    <property type="entry name" value="HATPase_dom"/>
</dbReference>
<keyword evidence="8" id="KW-0902">Two-component regulatory system</keyword>
<keyword evidence="6" id="KW-0418">Kinase</keyword>
<feature type="domain" description="Histidine kinase/HSP90-like ATPase" evidence="9">
    <location>
        <begin position="294"/>
        <end position="386"/>
    </location>
</feature>
<evidence type="ECO:0000256" key="6">
    <source>
        <dbReference type="ARBA" id="ARBA00022777"/>
    </source>
</evidence>
<dbReference type="RefSeq" id="WP_102654985.1">
    <property type="nucleotide sequence ID" value="NZ_PNRF01000039.1"/>
</dbReference>
<evidence type="ECO:0000313" key="11">
    <source>
        <dbReference type="Proteomes" id="UP000235803"/>
    </source>
</evidence>
<evidence type="ECO:0000256" key="5">
    <source>
        <dbReference type="ARBA" id="ARBA00022741"/>
    </source>
</evidence>
<evidence type="ECO:0000256" key="1">
    <source>
        <dbReference type="ARBA" id="ARBA00000085"/>
    </source>
</evidence>
<reference evidence="10 11" key="1">
    <citation type="submission" date="2018-01" db="EMBL/GenBank/DDBJ databases">
        <title>Halomonas endophytica sp. nov., isolated from storage liquid in the stems of Populus euphratica.</title>
        <authorList>
            <person name="Chen C."/>
        </authorList>
    </citation>
    <scope>NUCLEOTIDE SEQUENCE [LARGE SCALE GENOMIC DNA]</scope>
    <source>
        <strain evidence="10 11">MC28</strain>
    </source>
</reference>
<gene>
    <name evidence="10" type="ORF">C1H69_19120</name>
</gene>
<dbReference type="GO" id="GO:0000155">
    <property type="term" value="F:phosphorelay sensor kinase activity"/>
    <property type="evidence" value="ECO:0007669"/>
    <property type="project" value="InterPro"/>
</dbReference>
<dbReference type="PANTHER" id="PTHR24421">
    <property type="entry name" value="NITRATE/NITRITE SENSOR PROTEIN NARX-RELATED"/>
    <property type="match status" value="1"/>
</dbReference>
<dbReference type="CDD" id="cd16917">
    <property type="entry name" value="HATPase_UhpB-NarQ-NarX-like"/>
    <property type="match status" value="1"/>
</dbReference>
<dbReference type="PANTHER" id="PTHR24421:SF10">
    <property type="entry name" value="NITRATE_NITRITE SENSOR PROTEIN NARQ"/>
    <property type="match status" value="1"/>
</dbReference>
<keyword evidence="4" id="KW-0808">Transferase</keyword>
<dbReference type="SMART" id="SM00387">
    <property type="entry name" value="HATPase_c"/>
    <property type="match status" value="1"/>
</dbReference>
<evidence type="ECO:0000256" key="3">
    <source>
        <dbReference type="ARBA" id="ARBA00022553"/>
    </source>
</evidence>
<dbReference type="Proteomes" id="UP000235803">
    <property type="component" value="Unassembled WGS sequence"/>
</dbReference>
<dbReference type="SUPFAM" id="SSF55874">
    <property type="entry name" value="ATPase domain of HSP90 chaperone/DNA topoisomerase II/histidine kinase"/>
    <property type="match status" value="1"/>
</dbReference>
<dbReference type="EMBL" id="PNRF01000039">
    <property type="protein sequence ID" value="PMR72985.1"/>
    <property type="molecule type" value="Genomic_DNA"/>
</dbReference>
<keyword evidence="5" id="KW-0547">Nucleotide-binding</keyword>
<evidence type="ECO:0000256" key="7">
    <source>
        <dbReference type="ARBA" id="ARBA00022840"/>
    </source>
</evidence>
<evidence type="ECO:0000256" key="2">
    <source>
        <dbReference type="ARBA" id="ARBA00012438"/>
    </source>
</evidence>
<dbReference type="InterPro" id="IPR050482">
    <property type="entry name" value="Sensor_HK_TwoCompSys"/>
</dbReference>
<dbReference type="OrthoDB" id="9811306at2"/>
<evidence type="ECO:0000313" key="10">
    <source>
        <dbReference type="EMBL" id="PMR72985.1"/>
    </source>
</evidence>
<evidence type="ECO:0000256" key="8">
    <source>
        <dbReference type="ARBA" id="ARBA00023012"/>
    </source>
</evidence>
<proteinExistence type="predicted"/>
<evidence type="ECO:0000256" key="4">
    <source>
        <dbReference type="ARBA" id="ARBA00022679"/>
    </source>
</evidence>
<protein>
    <recommendedName>
        <fullName evidence="2">histidine kinase</fullName>
        <ecNumber evidence="2">2.7.13.3</ecNumber>
    </recommendedName>
</protein>
<accession>A0A2N7TXV4</accession>
<dbReference type="Pfam" id="PF02518">
    <property type="entry name" value="HATPase_c"/>
    <property type="match status" value="1"/>
</dbReference>
<comment type="catalytic activity">
    <reaction evidence="1">
        <text>ATP + protein L-histidine = ADP + protein N-phospho-L-histidine.</text>
        <dbReference type="EC" id="2.7.13.3"/>
    </reaction>
</comment>
<dbReference type="GO" id="GO:0005524">
    <property type="term" value="F:ATP binding"/>
    <property type="evidence" value="ECO:0007669"/>
    <property type="project" value="UniProtKB-KW"/>
</dbReference>
<dbReference type="GO" id="GO:0016020">
    <property type="term" value="C:membrane"/>
    <property type="evidence" value="ECO:0007669"/>
    <property type="project" value="InterPro"/>
</dbReference>
<sequence>MAISLSNWLGRMAGHSEKVRRHRREAWREGEFLAGLVLGVVACGDPLRELPGVLQSLQERLNRGRSYTDRVDVLVALRMPGTPALSLVAPAHTAVPPELVSSLAYQLAGPVESPCTLVEPDVGEPVYALVLSRVREEAPAWLLLRFARSRPGTDQVAHRYGVLCSTLGEGLRLSLAHQRQLQQAVGTERREYAAELHDSVAQELGYLRLKTARLMQHCEGSGCDRLSEAATVIHEQTHRAYRRTRELINMARMSLKGSLHTELMGTVEEFEKLSGLVFELDDRAHSLTLPRPVALQVLLIVRESLSNSVRHAHASHVRIQLLPRTNGGLLVRVEDNGRGLSGSEITHGSFGLDIMSERAGRIGARLWLGDRPGGGTRIELKLDMQR</sequence>
<organism evidence="10 11">
    <name type="scientific">Billgrantia endophytica</name>
    <dbReference type="NCBI Taxonomy" id="2033802"/>
    <lineage>
        <taxon>Bacteria</taxon>
        <taxon>Pseudomonadati</taxon>
        <taxon>Pseudomonadota</taxon>
        <taxon>Gammaproteobacteria</taxon>
        <taxon>Oceanospirillales</taxon>
        <taxon>Halomonadaceae</taxon>
        <taxon>Billgrantia</taxon>
    </lineage>
</organism>
<dbReference type="EC" id="2.7.13.3" evidence="2"/>
<dbReference type="Gene3D" id="1.20.5.1930">
    <property type="match status" value="1"/>
</dbReference>
<dbReference type="Pfam" id="PF07730">
    <property type="entry name" value="HisKA_3"/>
    <property type="match status" value="1"/>
</dbReference>
<keyword evidence="7" id="KW-0067">ATP-binding</keyword>